<accession>A0AAD8PF28</accession>
<dbReference type="AlphaFoldDB" id="A0AAD8PF28"/>
<feature type="compositionally biased region" description="Polar residues" evidence="1">
    <location>
        <begin position="322"/>
        <end position="336"/>
    </location>
</feature>
<feature type="region of interest" description="Disordered" evidence="1">
    <location>
        <begin position="633"/>
        <end position="657"/>
    </location>
</feature>
<dbReference type="Proteomes" id="UP001230268">
    <property type="component" value="Unassembled WGS sequence"/>
</dbReference>
<organism evidence="2 3">
    <name type="scientific">Babesia gibsoni</name>
    <dbReference type="NCBI Taxonomy" id="33632"/>
    <lineage>
        <taxon>Eukaryota</taxon>
        <taxon>Sar</taxon>
        <taxon>Alveolata</taxon>
        <taxon>Apicomplexa</taxon>
        <taxon>Aconoidasida</taxon>
        <taxon>Piroplasmida</taxon>
        <taxon>Babesiidae</taxon>
        <taxon>Babesia</taxon>
    </lineage>
</organism>
<evidence type="ECO:0000313" key="2">
    <source>
        <dbReference type="EMBL" id="KAK1444201.1"/>
    </source>
</evidence>
<comment type="caution">
    <text evidence="2">The sequence shown here is derived from an EMBL/GenBank/DDBJ whole genome shotgun (WGS) entry which is preliminary data.</text>
</comment>
<proteinExistence type="predicted"/>
<gene>
    <name evidence="2" type="ORF">BgAZ_101070</name>
</gene>
<evidence type="ECO:0000313" key="3">
    <source>
        <dbReference type="Proteomes" id="UP001230268"/>
    </source>
</evidence>
<name>A0AAD8PF28_BABGI</name>
<reference evidence="2" key="1">
    <citation type="submission" date="2023-08" db="EMBL/GenBank/DDBJ databases">
        <title>Draft sequence of the Babesia gibsoni genome.</title>
        <authorList>
            <person name="Yamagishi J.Y."/>
            <person name="Xuan X.X."/>
        </authorList>
    </citation>
    <scope>NUCLEOTIDE SEQUENCE</scope>
    <source>
        <strain evidence="2">Azabu</strain>
    </source>
</reference>
<feature type="region of interest" description="Disordered" evidence="1">
    <location>
        <begin position="322"/>
        <end position="341"/>
    </location>
</feature>
<dbReference type="EMBL" id="JAVEPI010000001">
    <property type="protein sequence ID" value="KAK1444201.1"/>
    <property type="molecule type" value="Genomic_DNA"/>
</dbReference>
<evidence type="ECO:0000256" key="1">
    <source>
        <dbReference type="SAM" id="MobiDB-lite"/>
    </source>
</evidence>
<feature type="region of interest" description="Disordered" evidence="1">
    <location>
        <begin position="585"/>
        <end position="621"/>
    </location>
</feature>
<keyword evidence="3" id="KW-1185">Reference proteome</keyword>
<feature type="compositionally biased region" description="Basic and acidic residues" evidence="1">
    <location>
        <begin position="595"/>
        <end position="618"/>
    </location>
</feature>
<sequence length="876" mass="98300">MAEEATQGPPSRPTNVAELLSNLGEQQMRLMETYKGFLQSMHLESNLCATKDKLTTMKQAGAKLISLQKEHMCKMLLMLYPVFRVVMPASHFEEDKCVHILGDKSRLETYDLVELSCLLRCYFAKLAIYVYHLATFVSDKGAYERAVSEDTVLKSARDDAARAAAKEVPQTFDTSPLTGEMNIVQPVYNHKYVEQYGYNKVPMWHPNEGTPYSQYQHVQDTANMHAYHNAYQMNHYQMPTPPPQVFHDNAMANAYMRSNSFPKSMTEDSRAYTTPPQYLHKGQTAEYSPNGSVGFDGNTGYTGQLDGYYDQRDEAYFEASSDATIGSTSQGPQWYSDSDDGQPGEVVNQLGDMAIHANFPEQPFHEGPALKDLVLPEVTVQPKIEPETVPKVDKNKDVVVAPSDDTPMEWTKTANGAQHSYPDQPLKEPTIHLPKQTTQLHHSPPAYQPVKPVVPIRSMTTGKLHGANVGRAQSSQEYHKYVIKLPGDPGYSGNTQKYEKYDPLDSDRLVRSGGFCCNLTCGRPRNDKHKAMLHTEEQYHPSFYTHRNEICRNVDVKDTKDNKTKMKYIFYSMPINGYRTDDQNTMYPQYGNEASEEHQGEDPATHDAGDDVDHENKGTLDNANEQQGIHSLRSQGSFNNTDDITGLQQGTNTTTDTANHLHVDHSVAQPEMNDADPQPSVEGDCTFRMGEGAVNLQQNKASTDANVPISIQLSHLDKLVKESVESSSRNTTGRSRKLSEIYKSQGHYDYYNELMEGYDGTNRDQDGELYEDEVDMKNASIPVASIMTPPQAASMDTYEEKTGEGTNDMNTFMEENTTWIGSPHDATTGMVDSQRSEQSVFSLEVPLSPPLEDEDVILSSSRIIIPQIDMKKLSFR</sequence>
<protein>
    <submittedName>
        <fullName evidence="2">Uncharacterized protein</fullName>
    </submittedName>
</protein>